<evidence type="ECO:0000259" key="4">
    <source>
        <dbReference type="Pfam" id="PF19040"/>
    </source>
</evidence>
<feature type="region of interest" description="Disordered" evidence="1">
    <location>
        <begin position="650"/>
        <end position="676"/>
    </location>
</feature>
<dbReference type="RefSeq" id="WP_069457360.1">
    <property type="nucleotide sequence ID" value="NZ_LYBW01000044.1"/>
</dbReference>
<keyword evidence="6" id="KW-1185">Reference proteome</keyword>
<feature type="domain" description="Acyltransferase 3" evidence="3">
    <location>
        <begin position="5"/>
        <end position="328"/>
    </location>
</feature>
<feature type="transmembrane region" description="Helical" evidence="2">
    <location>
        <begin position="244"/>
        <end position="263"/>
    </location>
</feature>
<dbReference type="InterPro" id="IPR043968">
    <property type="entry name" value="SGNH"/>
</dbReference>
<dbReference type="GO" id="GO:0009103">
    <property type="term" value="P:lipopolysaccharide biosynthetic process"/>
    <property type="evidence" value="ECO:0007669"/>
    <property type="project" value="TreeGrafter"/>
</dbReference>
<feature type="transmembrane region" description="Helical" evidence="2">
    <location>
        <begin position="345"/>
        <end position="363"/>
    </location>
</feature>
<dbReference type="EMBL" id="LYBW01000044">
    <property type="protein sequence ID" value="ODR92443.1"/>
    <property type="molecule type" value="Genomic_DNA"/>
</dbReference>
<feature type="transmembrane region" description="Helical" evidence="2">
    <location>
        <begin position="275"/>
        <end position="291"/>
    </location>
</feature>
<dbReference type="Pfam" id="PF01757">
    <property type="entry name" value="Acyl_transf_3"/>
    <property type="match status" value="1"/>
</dbReference>
<dbReference type="PANTHER" id="PTHR23028:SF53">
    <property type="entry name" value="ACYL_TRANSF_3 DOMAIN-CONTAINING PROTEIN"/>
    <property type="match status" value="1"/>
</dbReference>
<dbReference type="InterPro" id="IPR050879">
    <property type="entry name" value="Acyltransferase_3"/>
</dbReference>
<feature type="domain" description="SGNH" evidence="4">
    <location>
        <begin position="397"/>
        <end position="624"/>
    </location>
</feature>
<dbReference type="GO" id="GO:0016747">
    <property type="term" value="F:acyltransferase activity, transferring groups other than amino-acyl groups"/>
    <property type="evidence" value="ECO:0007669"/>
    <property type="project" value="InterPro"/>
</dbReference>
<accession>A0A1E3VFT0</accession>
<feature type="transmembrane region" description="Helical" evidence="2">
    <location>
        <begin position="135"/>
        <end position="154"/>
    </location>
</feature>
<proteinExistence type="predicted"/>
<protein>
    <submittedName>
        <fullName evidence="5">Acyltransferase</fullName>
    </submittedName>
</protein>
<dbReference type="InterPro" id="IPR002656">
    <property type="entry name" value="Acyl_transf_3_dom"/>
</dbReference>
<sequence>MHYRPEIDGLRAVAVVPVLLFHAGFGLVPGGFVGVDVFFVISGFLITSIIHEEIRCGTFSVVSFYERRARRLVPALSVVCALSAVFALFWMLPRELNSFGKGLYATNLLGSNFQLWDQTGYFAPATNHLPLLHTWSLAVEEQFYIVLPLLLLASRRFPAPVMLNVLTAICVVSFSVTLVLAGIDPEANFYLLPSRFWELGIGAIVALTGLADKSLAAPIRERLAALGLFAIVASYLLITETKAYPGWLTLPAVMGTALFLAFARTDTLIGRWVSFRPFVVVGLWSYSLYLWHQPVFAFARLRFNDSLPPAAYLALIALCFLLAFLTWRFVERPFRDRRRIARRPVFVMTLVSGTILISIGLLLDKTDGFAARNAELARINEPSVGIGKHCDGVVDIICATSDQPEIAIWGDSFARHLVDGLMASKSDVRLVQLTKNNCGPFFDMAPILERLGDSWSDKCLEHNESVRRFLLKNKSIKYVVLSSPLLQYVSEEMVLLRATGASASGVRVVVENFQATLSWLRAHGFHPVVISPPPRDGSNTGLCVARAELLSLPTSSCDLPIEAVRHHDRDVRAILGTIAAQFPVLYFDEYLCDKNSCRSVDHGVPIYENDGHFSAQGSRHMGQTLRFYSAFASAADHGCSPDDLSVPRGNCALTPSHRRIPQPRGNLADPVHAARQ</sequence>
<evidence type="ECO:0000259" key="3">
    <source>
        <dbReference type="Pfam" id="PF01757"/>
    </source>
</evidence>
<evidence type="ECO:0000313" key="5">
    <source>
        <dbReference type="EMBL" id="ODR92443.1"/>
    </source>
</evidence>
<evidence type="ECO:0000256" key="2">
    <source>
        <dbReference type="SAM" id="Phobius"/>
    </source>
</evidence>
<keyword evidence="5" id="KW-0012">Acyltransferase</keyword>
<dbReference type="PANTHER" id="PTHR23028">
    <property type="entry name" value="ACETYLTRANSFERASE"/>
    <property type="match status" value="1"/>
</dbReference>
<comment type="caution">
    <text evidence="5">The sequence shown here is derived from an EMBL/GenBank/DDBJ whole genome shotgun (WGS) entry which is preliminary data.</text>
</comment>
<feature type="transmembrane region" description="Helical" evidence="2">
    <location>
        <begin position="161"/>
        <end position="183"/>
    </location>
</feature>
<feature type="transmembrane region" description="Helical" evidence="2">
    <location>
        <begin position="31"/>
        <end position="51"/>
    </location>
</feature>
<evidence type="ECO:0000313" key="6">
    <source>
        <dbReference type="Proteomes" id="UP000094342"/>
    </source>
</evidence>
<feature type="transmembrane region" description="Helical" evidence="2">
    <location>
        <begin position="223"/>
        <end position="238"/>
    </location>
</feature>
<keyword evidence="2" id="KW-0472">Membrane</keyword>
<reference evidence="6" key="1">
    <citation type="submission" date="2016-05" db="EMBL/GenBank/DDBJ databases">
        <authorList>
            <person name="Li Y."/>
        </authorList>
    </citation>
    <scope>NUCLEOTIDE SEQUENCE [LARGE SCALE GENOMIC DNA]</scope>
    <source>
        <strain evidence="6">YIC4027</strain>
    </source>
</reference>
<feature type="transmembrane region" description="Helical" evidence="2">
    <location>
        <begin position="311"/>
        <end position="330"/>
    </location>
</feature>
<dbReference type="STRING" id="1752398.A8M32_05275"/>
<gene>
    <name evidence="5" type="ORF">A8M32_05275</name>
</gene>
<organism evidence="5 6">
    <name type="scientific">Sinorhizobium alkalisoli</name>
    <dbReference type="NCBI Taxonomy" id="1752398"/>
    <lineage>
        <taxon>Bacteria</taxon>
        <taxon>Pseudomonadati</taxon>
        <taxon>Pseudomonadota</taxon>
        <taxon>Alphaproteobacteria</taxon>
        <taxon>Hyphomicrobiales</taxon>
        <taxon>Rhizobiaceae</taxon>
        <taxon>Sinorhizobium/Ensifer group</taxon>
        <taxon>Sinorhizobium</taxon>
    </lineage>
</organism>
<dbReference type="GO" id="GO:0016020">
    <property type="term" value="C:membrane"/>
    <property type="evidence" value="ECO:0007669"/>
    <property type="project" value="TreeGrafter"/>
</dbReference>
<keyword evidence="5" id="KW-0808">Transferase</keyword>
<feature type="transmembrane region" description="Helical" evidence="2">
    <location>
        <begin position="189"/>
        <end position="211"/>
    </location>
</feature>
<name>A0A1E3VFT0_9HYPH</name>
<dbReference type="OrthoDB" id="9796461at2"/>
<dbReference type="Proteomes" id="UP000094342">
    <property type="component" value="Unassembled WGS sequence"/>
</dbReference>
<feature type="transmembrane region" description="Helical" evidence="2">
    <location>
        <begin position="7"/>
        <end position="25"/>
    </location>
</feature>
<dbReference type="AlphaFoldDB" id="A0A1E3VFT0"/>
<dbReference type="Pfam" id="PF19040">
    <property type="entry name" value="SGNH"/>
    <property type="match status" value="1"/>
</dbReference>
<feature type="transmembrane region" description="Helical" evidence="2">
    <location>
        <begin position="72"/>
        <end position="92"/>
    </location>
</feature>
<evidence type="ECO:0000256" key="1">
    <source>
        <dbReference type="SAM" id="MobiDB-lite"/>
    </source>
</evidence>
<keyword evidence="2" id="KW-1133">Transmembrane helix</keyword>
<keyword evidence="2" id="KW-0812">Transmembrane</keyword>